<accession>A0A0P7GQ35</accession>
<sequence>MPDARIVDTGRVVTAGGVTSGIDLALYLVEREFGAEVADSVATTLEYERRGDVLVDR</sequence>
<dbReference type="PANTHER" id="PTHR43130">
    <property type="entry name" value="ARAC-FAMILY TRANSCRIPTIONAL REGULATOR"/>
    <property type="match status" value="1"/>
</dbReference>
<dbReference type="STRING" id="699431.SY89_01450"/>
<protein>
    <submittedName>
        <fullName evidence="1">Transcriptional activator FtrA</fullName>
    </submittedName>
</protein>
<dbReference type="Proteomes" id="UP000050535">
    <property type="component" value="Unassembled WGS sequence"/>
</dbReference>
<keyword evidence="2" id="KW-1185">Reference proteome</keyword>
<evidence type="ECO:0000313" key="2">
    <source>
        <dbReference type="Proteomes" id="UP000050535"/>
    </source>
</evidence>
<dbReference type="Gene3D" id="3.40.50.880">
    <property type="match status" value="1"/>
</dbReference>
<gene>
    <name evidence="1" type="ORF">SY89_01450</name>
</gene>
<dbReference type="EMBL" id="LGUC01000001">
    <property type="protein sequence ID" value="KPN30713.1"/>
    <property type="molecule type" value="Genomic_DNA"/>
</dbReference>
<name>A0A0P7GQ35_9EURY</name>
<dbReference type="SUPFAM" id="SSF52317">
    <property type="entry name" value="Class I glutamine amidotransferase-like"/>
    <property type="match status" value="1"/>
</dbReference>
<comment type="caution">
    <text evidence="1">The sequence shown here is derived from an EMBL/GenBank/DDBJ whole genome shotgun (WGS) entry which is preliminary data.</text>
</comment>
<proteinExistence type="predicted"/>
<dbReference type="PANTHER" id="PTHR43130:SF3">
    <property type="entry name" value="HTH-TYPE TRANSCRIPTIONAL REGULATOR RV1931C"/>
    <property type="match status" value="1"/>
</dbReference>
<reference evidence="2" key="1">
    <citation type="submission" date="2013-11" db="EMBL/GenBank/DDBJ databases">
        <authorList>
            <person name="Hoang H.T."/>
            <person name="Killian M.L."/>
            <person name="Madson D.M."/>
            <person name="Arruda P.H.E."/>
            <person name="Sun D."/>
            <person name="Schwartz K.J."/>
            <person name="Yoon K."/>
        </authorList>
    </citation>
    <scope>NUCLEOTIDE SEQUENCE [LARGE SCALE GENOMIC DNA]</scope>
    <source>
        <strain evidence="2">CDK2</strain>
    </source>
</reference>
<evidence type="ECO:0000313" key="1">
    <source>
        <dbReference type="EMBL" id="KPN30713.1"/>
    </source>
</evidence>
<dbReference type="InterPro" id="IPR052158">
    <property type="entry name" value="INH-QAR"/>
</dbReference>
<dbReference type="AlphaFoldDB" id="A0A0P7GQ35"/>
<dbReference type="InterPro" id="IPR029062">
    <property type="entry name" value="Class_I_gatase-like"/>
</dbReference>
<organism evidence="1 2">
    <name type="scientific">Halolamina pelagica</name>
    <dbReference type="NCBI Taxonomy" id="699431"/>
    <lineage>
        <taxon>Archaea</taxon>
        <taxon>Methanobacteriati</taxon>
        <taxon>Methanobacteriota</taxon>
        <taxon>Stenosarchaea group</taxon>
        <taxon>Halobacteria</taxon>
        <taxon>Halobacteriales</taxon>
        <taxon>Haloferacaceae</taxon>
    </lineage>
</organism>